<accession>A0ABW9GSR1</accession>
<comment type="caution">
    <text evidence="2">The sequence shown here is derived from an EMBL/GenBank/DDBJ whole genome shotgun (WGS) entry which is preliminary data.</text>
</comment>
<dbReference type="PROSITE" id="PS51257">
    <property type="entry name" value="PROKAR_LIPOPROTEIN"/>
    <property type="match status" value="1"/>
</dbReference>
<feature type="region of interest" description="Disordered" evidence="1">
    <location>
        <begin position="42"/>
        <end position="102"/>
    </location>
</feature>
<gene>
    <name evidence="2" type="ORF">ACEUDJ_15090</name>
</gene>
<name>A0ABW9GSR1_9GAMM</name>
<reference evidence="2 3" key="1">
    <citation type="submission" date="2024-09" db="EMBL/GenBank/DDBJ databases">
        <title>Aeromonas strains Genome sequencing and assembly.</title>
        <authorList>
            <person name="Hu X."/>
            <person name="Tang B."/>
        </authorList>
    </citation>
    <scope>NUCLEOTIDE SEQUENCE [LARGE SCALE GENOMIC DNA]</scope>
    <source>
        <strain evidence="2 3">NB23SCDHY001</strain>
    </source>
</reference>
<dbReference type="RefSeq" id="WP_408791189.1">
    <property type="nucleotide sequence ID" value="NZ_JBGXBU010000006.1"/>
</dbReference>
<dbReference type="GeneID" id="97221450"/>
<dbReference type="EMBL" id="JBGXBU010000006">
    <property type="protein sequence ID" value="MFM4894180.1"/>
    <property type="molecule type" value="Genomic_DNA"/>
</dbReference>
<evidence type="ECO:0000256" key="1">
    <source>
        <dbReference type="SAM" id="MobiDB-lite"/>
    </source>
</evidence>
<evidence type="ECO:0008006" key="4">
    <source>
        <dbReference type="Google" id="ProtNLM"/>
    </source>
</evidence>
<proteinExistence type="predicted"/>
<protein>
    <recommendedName>
        <fullName evidence="4">Lipoprotein</fullName>
    </recommendedName>
</protein>
<organism evidence="2 3">
    <name type="scientific">Aeromonas bivalvium</name>
    <dbReference type="NCBI Taxonomy" id="440079"/>
    <lineage>
        <taxon>Bacteria</taxon>
        <taxon>Pseudomonadati</taxon>
        <taxon>Pseudomonadota</taxon>
        <taxon>Gammaproteobacteria</taxon>
        <taxon>Aeromonadales</taxon>
        <taxon>Aeromonadaceae</taxon>
        <taxon>Aeromonas</taxon>
    </lineage>
</organism>
<evidence type="ECO:0000313" key="3">
    <source>
        <dbReference type="Proteomes" id="UP001630969"/>
    </source>
</evidence>
<feature type="compositionally biased region" description="Basic and acidic residues" evidence="1">
    <location>
        <begin position="50"/>
        <end position="65"/>
    </location>
</feature>
<sequence>MKVHMLALGVIMSVALSGCQNPNANKVLLGAAAVGAVGTAYYAGRKHEKHKSDDKSEDSYRKDDSYDPSQLVDKSLSRAERSLSHHGYYRQQQENKHGNQIAYWNNRDSHHCIKLKSRDEKVTAAQRNHGHGCS</sequence>
<evidence type="ECO:0000313" key="2">
    <source>
        <dbReference type="EMBL" id="MFM4894180.1"/>
    </source>
</evidence>
<dbReference type="Proteomes" id="UP001630969">
    <property type="component" value="Unassembled WGS sequence"/>
</dbReference>
<keyword evidence="3" id="KW-1185">Reference proteome</keyword>